<reference evidence="3 4" key="1">
    <citation type="journal article" date="2011" name="J. Microbiol.">
        <title>Gramella jeungdoensis sp. nov., isolated from a solar saltern in Korea.</title>
        <authorList>
            <person name="Joung Y."/>
            <person name="Kim H."/>
            <person name="Jang T."/>
            <person name="Ahn T.S."/>
            <person name="Joh K."/>
        </authorList>
    </citation>
    <scope>NUCLEOTIDE SEQUENCE [LARGE SCALE GENOMIC DNA]</scope>
    <source>
        <strain evidence="3 4">KCTC 23123</strain>
    </source>
</reference>
<accession>A0A4Y8AQM0</accession>
<keyword evidence="1" id="KW-0812">Transmembrane</keyword>
<dbReference type="Gene3D" id="3.30.565.10">
    <property type="entry name" value="Histidine kinase-like ATPase, C-terminal domain"/>
    <property type="match status" value="1"/>
</dbReference>
<dbReference type="Pfam" id="PF06580">
    <property type="entry name" value="His_kinase"/>
    <property type="match status" value="1"/>
</dbReference>
<dbReference type="GO" id="GO:0016020">
    <property type="term" value="C:membrane"/>
    <property type="evidence" value="ECO:0007669"/>
    <property type="project" value="InterPro"/>
</dbReference>
<dbReference type="EMBL" id="SNQI01000004">
    <property type="protein sequence ID" value="TEW73052.1"/>
    <property type="molecule type" value="Genomic_DNA"/>
</dbReference>
<evidence type="ECO:0000313" key="4">
    <source>
        <dbReference type="Proteomes" id="UP000298517"/>
    </source>
</evidence>
<dbReference type="PANTHER" id="PTHR34220:SF7">
    <property type="entry name" value="SENSOR HISTIDINE KINASE YPDA"/>
    <property type="match status" value="1"/>
</dbReference>
<dbReference type="RefSeq" id="WP_134248755.1">
    <property type="nucleotide sequence ID" value="NZ_SNQI01000004.1"/>
</dbReference>
<protein>
    <submittedName>
        <fullName evidence="3">GHKL domain-containing protein</fullName>
    </submittedName>
</protein>
<dbReference type="Proteomes" id="UP000298517">
    <property type="component" value="Unassembled WGS sequence"/>
</dbReference>
<gene>
    <name evidence="3" type="ORF">E2488_12750</name>
</gene>
<dbReference type="InterPro" id="IPR010559">
    <property type="entry name" value="Sig_transdc_His_kin_internal"/>
</dbReference>
<evidence type="ECO:0000259" key="2">
    <source>
        <dbReference type="Pfam" id="PF06580"/>
    </source>
</evidence>
<dbReference type="OrthoDB" id="9809908at2"/>
<feature type="transmembrane region" description="Helical" evidence="1">
    <location>
        <begin position="125"/>
        <end position="145"/>
    </location>
</feature>
<feature type="transmembrane region" description="Helical" evidence="1">
    <location>
        <begin position="83"/>
        <end position="105"/>
    </location>
</feature>
<dbReference type="GO" id="GO:0000155">
    <property type="term" value="F:phosphorelay sensor kinase activity"/>
    <property type="evidence" value="ECO:0007669"/>
    <property type="project" value="InterPro"/>
</dbReference>
<name>A0A4Y8AQM0_9FLAO</name>
<dbReference type="InterPro" id="IPR036890">
    <property type="entry name" value="HATPase_C_sf"/>
</dbReference>
<feature type="transmembrane region" description="Helical" evidence="1">
    <location>
        <begin position="24"/>
        <end position="41"/>
    </location>
</feature>
<keyword evidence="1" id="KW-0472">Membrane</keyword>
<dbReference type="InterPro" id="IPR050640">
    <property type="entry name" value="Bact_2-comp_sensor_kinase"/>
</dbReference>
<dbReference type="AlphaFoldDB" id="A0A4Y8AQM0"/>
<evidence type="ECO:0000256" key="1">
    <source>
        <dbReference type="SAM" id="Phobius"/>
    </source>
</evidence>
<feature type="domain" description="Signal transduction histidine kinase internal region" evidence="2">
    <location>
        <begin position="167"/>
        <end position="245"/>
    </location>
</feature>
<keyword evidence="4" id="KW-1185">Reference proteome</keyword>
<organism evidence="3 4">
    <name type="scientific">Gramella jeungdoensis</name>
    <dbReference type="NCBI Taxonomy" id="708091"/>
    <lineage>
        <taxon>Bacteria</taxon>
        <taxon>Pseudomonadati</taxon>
        <taxon>Bacteroidota</taxon>
        <taxon>Flavobacteriia</taxon>
        <taxon>Flavobacteriales</taxon>
        <taxon>Flavobacteriaceae</taxon>
        <taxon>Christiangramia</taxon>
    </lineage>
</organism>
<comment type="caution">
    <text evidence="3">The sequence shown here is derived from an EMBL/GenBank/DDBJ whole genome shotgun (WGS) entry which is preliminary data.</text>
</comment>
<feature type="transmembrane region" description="Helical" evidence="1">
    <location>
        <begin position="53"/>
        <end position="71"/>
    </location>
</feature>
<evidence type="ECO:0000313" key="3">
    <source>
        <dbReference type="EMBL" id="TEW73052.1"/>
    </source>
</evidence>
<proteinExistence type="predicted"/>
<sequence length="359" mass="42069">MSVTNYKVSSVSSNIREISLRHHIIFWSLYFMFNTLRWGSYFGDYSYSLKTNLIGFPIHMTLCYLNVYVFMPKFVFKKKYLAYISLLVTSLFVMLLVKFNLTYYLVSENVWPEGTEVISKLTFNYSVDMMIGELYVITFVTAIKITMDWLKEHKRVTDLEKAKLETELLFLRTQISPHFFFNTLNNIYSLSLENSNKTSKIILKLSELMRYFLYETKKNKQSLEKEVLSIQNYLELERIRFDENLEINMDISGDIQNKKIAPMLLLSFIENAFKHGANKNIGKIKIDIDFLIKDGFLYFTIANPIPSKDHGSQQKNTSGGIGLENVKKRLALGYKKNEYDLKIEEKNNVFKVALKIKLK</sequence>
<keyword evidence="1" id="KW-1133">Transmembrane helix</keyword>
<dbReference type="PANTHER" id="PTHR34220">
    <property type="entry name" value="SENSOR HISTIDINE KINASE YPDA"/>
    <property type="match status" value="1"/>
</dbReference>